<name>A0A016VW42_9BILA</name>
<dbReference type="EMBL" id="JARK01001340">
    <property type="protein sequence ID" value="EYC31610.1"/>
    <property type="molecule type" value="Genomic_DNA"/>
</dbReference>
<dbReference type="AlphaFoldDB" id="A0A016VW42"/>
<reference evidence="3" key="1">
    <citation type="journal article" date="2015" name="Nat. Genet.">
        <title>The genome and transcriptome of the zoonotic hookworm Ancylostoma ceylanicum identify infection-specific gene families.</title>
        <authorList>
            <person name="Schwarz E.M."/>
            <person name="Hu Y."/>
            <person name="Antoshechkin I."/>
            <person name="Miller M.M."/>
            <person name="Sternberg P.W."/>
            <person name="Aroian R.V."/>
        </authorList>
    </citation>
    <scope>NUCLEOTIDE SEQUENCE</scope>
    <source>
        <strain evidence="3">HY135</strain>
    </source>
</reference>
<evidence type="ECO:0000313" key="2">
    <source>
        <dbReference type="EMBL" id="EYC31610.1"/>
    </source>
</evidence>
<feature type="region of interest" description="Disordered" evidence="1">
    <location>
        <begin position="75"/>
        <end position="102"/>
    </location>
</feature>
<organism evidence="2 3">
    <name type="scientific">Ancylostoma ceylanicum</name>
    <dbReference type="NCBI Taxonomy" id="53326"/>
    <lineage>
        <taxon>Eukaryota</taxon>
        <taxon>Metazoa</taxon>
        <taxon>Ecdysozoa</taxon>
        <taxon>Nematoda</taxon>
        <taxon>Chromadorea</taxon>
        <taxon>Rhabditida</taxon>
        <taxon>Rhabditina</taxon>
        <taxon>Rhabditomorpha</taxon>
        <taxon>Strongyloidea</taxon>
        <taxon>Ancylostomatidae</taxon>
        <taxon>Ancylostomatinae</taxon>
        <taxon>Ancylostoma</taxon>
    </lineage>
</organism>
<evidence type="ECO:0000313" key="3">
    <source>
        <dbReference type="Proteomes" id="UP000024635"/>
    </source>
</evidence>
<gene>
    <name evidence="2" type="primary">Acey_s0004.g2247</name>
    <name evidence="2" type="ORF">Y032_0004g2247</name>
</gene>
<keyword evidence="3" id="KW-1185">Reference proteome</keyword>
<evidence type="ECO:0000256" key="1">
    <source>
        <dbReference type="SAM" id="MobiDB-lite"/>
    </source>
</evidence>
<comment type="caution">
    <text evidence="2">The sequence shown here is derived from an EMBL/GenBank/DDBJ whole genome shotgun (WGS) entry which is preliminary data.</text>
</comment>
<protein>
    <submittedName>
        <fullName evidence="2">Uncharacterized protein</fullName>
    </submittedName>
</protein>
<accession>A0A016VW42</accession>
<sequence>MAATKAAHYDNISKQLDAKDGGERFIYRLARSRQRQTEDVETFYGVNDEYGQLITDRKKAMKRWCGDFEKISTEEFSHPPIPQLPPTCGSIQPIPWKKPWPR</sequence>
<proteinExistence type="predicted"/>
<dbReference type="Proteomes" id="UP000024635">
    <property type="component" value="Unassembled WGS sequence"/>
</dbReference>
<dbReference type="OrthoDB" id="5854729at2759"/>